<evidence type="ECO:0000256" key="1">
    <source>
        <dbReference type="ARBA" id="ARBA00004651"/>
    </source>
</evidence>
<dbReference type="SUPFAM" id="SSF161098">
    <property type="entry name" value="MetI-like"/>
    <property type="match status" value="2"/>
</dbReference>
<feature type="transmembrane region" description="Helical" evidence="7">
    <location>
        <begin position="435"/>
        <end position="455"/>
    </location>
</feature>
<evidence type="ECO:0000313" key="9">
    <source>
        <dbReference type="Proteomes" id="UP000037822"/>
    </source>
</evidence>
<proteinExistence type="predicted"/>
<feature type="transmembrane region" description="Helical" evidence="7">
    <location>
        <begin position="64"/>
        <end position="87"/>
    </location>
</feature>
<keyword evidence="9" id="KW-1185">Reference proteome</keyword>
<comment type="caution">
    <text evidence="8">The sequence shown here is derived from an EMBL/GenBank/DDBJ whole genome shotgun (WGS) entry which is preliminary data.</text>
</comment>
<dbReference type="GO" id="GO:0005886">
    <property type="term" value="C:plasma membrane"/>
    <property type="evidence" value="ECO:0007669"/>
    <property type="project" value="UniProtKB-SubCell"/>
</dbReference>
<evidence type="ECO:0000256" key="3">
    <source>
        <dbReference type="ARBA" id="ARBA00022475"/>
    </source>
</evidence>
<dbReference type="InterPro" id="IPR035906">
    <property type="entry name" value="MetI-like_sf"/>
</dbReference>
<feature type="transmembrane region" description="Helical" evidence="7">
    <location>
        <begin position="243"/>
        <end position="264"/>
    </location>
</feature>
<dbReference type="OrthoDB" id="9808005at2"/>
<comment type="subcellular location">
    <subcellularLocation>
        <location evidence="1">Cell membrane</location>
        <topology evidence="1">Multi-pass membrane protein</topology>
    </subcellularLocation>
</comment>
<feature type="transmembrane region" description="Helical" evidence="7">
    <location>
        <begin position="284"/>
        <end position="302"/>
    </location>
</feature>
<name>A0A0N1F8V1_9HYPH</name>
<evidence type="ECO:0000256" key="5">
    <source>
        <dbReference type="ARBA" id="ARBA00022989"/>
    </source>
</evidence>
<sequence length="519" mass="56523">MLARATVLPKFGYVSASGAFLLAALLGILVADIAVSALDPWAEMRRLLDGLIRPDLVSIELRSVVWTVAFAVLGVSLGATGGFLLALGFSRVRAIRVLSAFLRSVHELFWALLIIQFAGISPLTGILAIAIPYAGIFAKVFSEMIEEADLAAERVLPQGASIVSTFAYVRIPELAPQFWTYTLYRLECGMRSTLVLGFIGLPTIGFHLDSFFKQGHYPQAAALLFAFYLLIGTRRLWARPATLPLLIVVSLLVLPEAYSGGSILGNFLRFASQIVPAPLRGADLLALATWSNLTSWFSPILTRQIVPGIVQTLVLSQIALVATGLLALGLFPLICRRFAGPVGRPLGRVALVIVRSTPEYMLVYVLLQLLGPSMLPAIIALSLHNGGIIAYLMGRHADELIYRPDAPKGLNLYCYETVPRLYGQFLAYMLYRWEIIIRESAIFGILGVATLGYYIDGAISEIRLDVALVLILATAVLSMAVDKLSRVLRKRLRVEAMPTRLSEAPVGSGSDQARLACIR</sequence>
<dbReference type="PANTHER" id="PTHR30043:SF1">
    <property type="entry name" value="ABC TRANSPORT SYSTEM PERMEASE PROTEIN P69"/>
    <property type="match status" value="1"/>
</dbReference>
<feature type="transmembrane region" description="Helical" evidence="7">
    <location>
        <begin position="108"/>
        <end position="134"/>
    </location>
</feature>
<keyword evidence="4 7" id="KW-0812">Transmembrane</keyword>
<evidence type="ECO:0000256" key="2">
    <source>
        <dbReference type="ARBA" id="ARBA00022448"/>
    </source>
</evidence>
<feature type="transmembrane region" description="Helical" evidence="7">
    <location>
        <begin position="461"/>
        <end position="481"/>
    </location>
</feature>
<dbReference type="Proteomes" id="UP000037822">
    <property type="component" value="Unassembled WGS sequence"/>
</dbReference>
<evidence type="ECO:0000313" key="8">
    <source>
        <dbReference type="EMBL" id="KPH83093.1"/>
    </source>
</evidence>
<keyword evidence="5 7" id="KW-1133">Transmembrane helix</keyword>
<keyword evidence="3" id="KW-1003">Cell membrane</keyword>
<evidence type="ECO:0000256" key="4">
    <source>
        <dbReference type="ARBA" id="ARBA00022692"/>
    </source>
</evidence>
<evidence type="ECO:0000256" key="7">
    <source>
        <dbReference type="SAM" id="Phobius"/>
    </source>
</evidence>
<keyword evidence="6 7" id="KW-0472">Membrane</keyword>
<dbReference type="Gene3D" id="1.10.3720.10">
    <property type="entry name" value="MetI-like"/>
    <property type="match status" value="1"/>
</dbReference>
<accession>A0A0N1F8V1</accession>
<keyword evidence="2" id="KW-0813">Transport</keyword>
<organism evidence="8 9">
    <name type="scientific">Bosea vaviloviae</name>
    <dbReference type="NCBI Taxonomy" id="1526658"/>
    <lineage>
        <taxon>Bacteria</taxon>
        <taxon>Pseudomonadati</taxon>
        <taxon>Pseudomonadota</taxon>
        <taxon>Alphaproteobacteria</taxon>
        <taxon>Hyphomicrobiales</taxon>
        <taxon>Boseaceae</taxon>
        <taxon>Bosea</taxon>
    </lineage>
</organism>
<gene>
    <name evidence="8" type="ORF">AE618_00400</name>
</gene>
<dbReference type="AlphaFoldDB" id="A0A0N1F8V1"/>
<protein>
    <submittedName>
        <fullName evidence="8">ABC transporter permease</fullName>
    </submittedName>
</protein>
<reference evidence="8 9" key="1">
    <citation type="submission" date="2015-07" db="EMBL/GenBank/DDBJ databases">
        <title>Whole genome sequencing of Bosea vaviloviae isolated from cave pool.</title>
        <authorList>
            <person name="Tan N.E.H."/>
            <person name="Lee Y.P."/>
            <person name="Gan H.M."/>
            <person name="Barton H."/>
            <person name="Savka M.A."/>
        </authorList>
    </citation>
    <scope>NUCLEOTIDE SEQUENCE [LARGE SCALE GENOMIC DNA]</scope>
    <source>
        <strain evidence="8 9">SD260</strain>
    </source>
</reference>
<dbReference type="EMBL" id="LGSZ01000008">
    <property type="protein sequence ID" value="KPH83093.1"/>
    <property type="molecule type" value="Genomic_DNA"/>
</dbReference>
<dbReference type="PANTHER" id="PTHR30043">
    <property type="entry name" value="PHOSPHONATES TRANSPORT SYSTEM PERMEASE PROTEIN"/>
    <property type="match status" value="1"/>
</dbReference>
<dbReference type="RefSeq" id="WP_054207083.1">
    <property type="nucleotide sequence ID" value="NZ_LGSZ01000008.1"/>
</dbReference>
<feature type="transmembrane region" description="Helical" evidence="7">
    <location>
        <begin position="314"/>
        <end position="334"/>
    </location>
</feature>
<feature type="transmembrane region" description="Helical" evidence="7">
    <location>
        <begin position="12"/>
        <end position="38"/>
    </location>
</feature>
<dbReference type="PATRIC" id="fig|1526658.3.peg.3592"/>
<evidence type="ECO:0000256" key="6">
    <source>
        <dbReference type="ARBA" id="ARBA00023136"/>
    </source>
</evidence>
<feature type="transmembrane region" description="Helical" evidence="7">
    <location>
        <begin position="220"/>
        <end position="237"/>
    </location>
</feature>